<dbReference type="Proteomes" id="UP000821845">
    <property type="component" value="Chromosome 4"/>
</dbReference>
<reference evidence="1" key="1">
    <citation type="submission" date="2020-05" db="EMBL/GenBank/DDBJ databases">
        <title>Large-scale comparative analyses of tick genomes elucidate their genetic diversity and vector capacities.</title>
        <authorList>
            <person name="Jia N."/>
            <person name="Wang J."/>
            <person name="Shi W."/>
            <person name="Du L."/>
            <person name="Sun Y."/>
            <person name="Zhan W."/>
            <person name="Jiang J."/>
            <person name="Wang Q."/>
            <person name="Zhang B."/>
            <person name="Ji P."/>
            <person name="Sakyi L.B."/>
            <person name="Cui X."/>
            <person name="Yuan T."/>
            <person name="Jiang B."/>
            <person name="Yang W."/>
            <person name="Lam T.T.-Y."/>
            <person name="Chang Q."/>
            <person name="Ding S."/>
            <person name="Wang X."/>
            <person name="Zhu J."/>
            <person name="Ruan X."/>
            <person name="Zhao L."/>
            <person name="Wei J."/>
            <person name="Que T."/>
            <person name="Du C."/>
            <person name="Cheng J."/>
            <person name="Dai P."/>
            <person name="Han X."/>
            <person name="Huang E."/>
            <person name="Gao Y."/>
            <person name="Liu J."/>
            <person name="Shao H."/>
            <person name="Ye R."/>
            <person name="Li L."/>
            <person name="Wei W."/>
            <person name="Wang X."/>
            <person name="Wang C."/>
            <person name="Yang T."/>
            <person name="Huo Q."/>
            <person name="Li W."/>
            <person name="Guo W."/>
            <person name="Chen H."/>
            <person name="Zhou L."/>
            <person name="Ni X."/>
            <person name="Tian J."/>
            <person name="Zhou Y."/>
            <person name="Sheng Y."/>
            <person name="Liu T."/>
            <person name="Pan Y."/>
            <person name="Xia L."/>
            <person name="Li J."/>
            <person name="Zhao F."/>
            <person name="Cao W."/>
        </authorList>
    </citation>
    <scope>NUCLEOTIDE SEQUENCE</scope>
    <source>
        <strain evidence="1">Hyas-2018</strain>
    </source>
</reference>
<organism evidence="1 2">
    <name type="scientific">Hyalomma asiaticum</name>
    <name type="common">Tick</name>
    <dbReference type="NCBI Taxonomy" id="266040"/>
    <lineage>
        <taxon>Eukaryota</taxon>
        <taxon>Metazoa</taxon>
        <taxon>Ecdysozoa</taxon>
        <taxon>Arthropoda</taxon>
        <taxon>Chelicerata</taxon>
        <taxon>Arachnida</taxon>
        <taxon>Acari</taxon>
        <taxon>Parasitiformes</taxon>
        <taxon>Ixodida</taxon>
        <taxon>Ixodoidea</taxon>
        <taxon>Ixodidae</taxon>
        <taxon>Hyalomminae</taxon>
        <taxon>Hyalomma</taxon>
    </lineage>
</organism>
<comment type="caution">
    <text evidence="1">The sequence shown here is derived from an EMBL/GenBank/DDBJ whole genome shotgun (WGS) entry which is preliminary data.</text>
</comment>
<evidence type="ECO:0000313" key="1">
    <source>
        <dbReference type="EMBL" id="KAH6932079.1"/>
    </source>
</evidence>
<protein>
    <submittedName>
        <fullName evidence="1">Uncharacterized protein</fullName>
    </submittedName>
</protein>
<name>A0ACB7SHD1_HYAAI</name>
<gene>
    <name evidence="1" type="ORF">HPB50_002834</name>
</gene>
<keyword evidence="2" id="KW-1185">Reference proteome</keyword>
<sequence>MTASPDSGVGVESYYDDSKNDTSSSGSAEVDDSRGEPKTRNRRISGEINVTSKSSKKPDVFQTEYYYDDSPSRKAGETTTPEITEPGYDSVPDQEAIDDLFS</sequence>
<evidence type="ECO:0000313" key="2">
    <source>
        <dbReference type="Proteomes" id="UP000821845"/>
    </source>
</evidence>
<accession>A0ACB7SHD1</accession>
<proteinExistence type="predicted"/>
<dbReference type="EMBL" id="CM023484">
    <property type="protein sequence ID" value="KAH6932079.1"/>
    <property type="molecule type" value="Genomic_DNA"/>
</dbReference>